<dbReference type="EMBL" id="CP014869">
    <property type="protein sequence ID" value="AMT95374.1"/>
    <property type="molecule type" value="Genomic_DNA"/>
</dbReference>
<evidence type="ECO:0000256" key="1">
    <source>
        <dbReference type="SAM" id="Phobius"/>
    </source>
</evidence>
<dbReference type="InterPro" id="IPR036938">
    <property type="entry name" value="PAP2/HPO_sf"/>
</dbReference>
<organism evidence="3 4">
    <name type="scientific">Brevibacterium linens</name>
    <dbReference type="NCBI Taxonomy" id="1703"/>
    <lineage>
        <taxon>Bacteria</taxon>
        <taxon>Bacillati</taxon>
        <taxon>Actinomycetota</taxon>
        <taxon>Actinomycetes</taxon>
        <taxon>Micrococcales</taxon>
        <taxon>Brevibacteriaceae</taxon>
        <taxon>Brevibacterium</taxon>
    </lineage>
</organism>
<name>A0A144MS43_BRELN</name>
<keyword evidence="1" id="KW-0812">Transmembrane</keyword>
<protein>
    <submittedName>
        <fullName evidence="3">Phosphatidic acid phosphatase</fullName>
    </submittedName>
</protein>
<sequence length="245" mass="27031">MMVAEPYVESEKMISNPSDRGHWTERAQGLLSWATSFWVLAVAFVVVTLAAAGPLRVWDYKLNRRWLYLFDPDLVWFVQHILDPIAGQAVCLPVLAITAIVLARKRRSWRPIVFAIAVEAAFYLGIGSLKVLLARPATTLHDPRFFQGGLIEIGGRGISYPSGHAAEAVLIYGAVAYLIATYSNVTTRTVRLLCWGVAAVSVNSVVVSFALGWHWATDLIGGLLIGGFFLRLLIIADKRIPDPRT</sequence>
<keyword evidence="1" id="KW-0472">Membrane</keyword>
<dbReference type="SUPFAM" id="SSF48317">
    <property type="entry name" value="Acid phosphatase/Vanadium-dependent haloperoxidase"/>
    <property type="match status" value="1"/>
</dbReference>
<keyword evidence="1" id="KW-1133">Transmembrane helix</keyword>
<feature type="transmembrane region" description="Helical" evidence="1">
    <location>
        <begin position="30"/>
        <end position="54"/>
    </location>
</feature>
<feature type="domain" description="Phosphatidic acid phosphatase type 2/haloperoxidase" evidence="2">
    <location>
        <begin position="112"/>
        <end position="234"/>
    </location>
</feature>
<feature type="transmembrane region" description="Helical" evidence="1">
    <location>
        <begin position="219"/>
        <end position="236"/>
    </location>
</feature>
<dbReference type="Gene3D" id="1.20.144.10">
    <property type="entry name" value="Phosphatidic acid phosphatase type 2/haloperoxidase"/>
    <property type="match status" value="1"/>
</dbReference>
<feature type="transmembrane region" description="Helical" evidence="1">
    <location>
        <begin position="169"/>
        <end position="185"/>
    </location>
</feature>
<feature type="transmembrane region" description="Helical" evidence="1">
    <location>
        <begin position="112"/>
        <end position="133"/>
    </location>
</feature>
<dbReference type="AlphaFoldDB" id="A0A144MS43"/>
<accession>A0A144MS43</accession>
<reference evidence="4" key="1">
    <citation type="submission" date="2016-03" db="EMBL/GenBank/DDBJ databases">
        <authorList>
            <person name="Ploux O."/>
        </authorList>
    </citation>
    <scope>NUCLEOTIDE SEQUENCE [LARGE SCALE GENOMIC DNA]</scope>
    <source>
        <strain evidence="4">BS258</strain>
    </source>
</reference>
<feature type="transmembrane region" description="Helical" evidence="1">
    <location>
        <begin position="192"/>
        <end position="213"/>
    </location>
</feature>
<dbReference type="Pfam" id="PF01569">
    <property type="entry name" value="PAP2"/>
    <property type="match status" value="1"/>
</dbReference>
<dbReference type="Proteomes" id="UP000075950">
    <property type="component" value="Chromosome"/>
</dbReference>
<dbReference type="InterPro" id="IPR000326">
    <property type="entry name" value="PAP2/HPO"/>
</dbReference>
<dbReference type="KEGG" id="bly:A2T55_06790"/>
<evidence type="ECO:0000313" key="3">
    <source>
        <dbReference type="EMBL" id="AMT95374.1"/>
    </source>
</evidence>
<feature type="transmembrane region" description="Helical" evidence="1">
    <location>
        <begin position="74"/>
        <end position="100"/>
    </location>
</feature>
<proteinExistence type="predicted"/>
<gene>
    <name evidence="3" type="ORF">A2T55_06790</name>
</gene>
<dbReference type="SMART" id="SM00014">
    <property type="entry name" value="acidPPc"/>
    <property type="match status" value="1"/>
</dbReference>
<evidence type="ECO:0000259" key="2">
    <source>
        <dbReference type="SMART" id="SM00014"/>
    </source>
</evidence>
<evidence type="ECO:0000313" key="4">
    <source>
        <dbReference type="Proteomes" id="UP000075950"/>
    </source>
</evidence>